<protein>
    <submittedName>
        <fullName evidence="9">Nitroreductase</fullName>
    </submittedName>
</protein>
<keyword evidence="4" id="KW-0288">FMN</keyword>
<keyword evidence="3" id="KW-0285">Flavoprotein</keyword>
<dbReference type="InterPro" id="IPR000415">
    <property type="entry name" value="Nitroreductase-like"/>
</dbReference>
<organism evidence="9 10">
    <name type="scientific">Flavobacterium hungaricum</name>
    <dbReference type="NCBI Taxonomy" id="2082725"/>
    <lineage>
        <taxon>Bacteria</taxon>
        <taxon>Pseudomonadati</taxon>
        <taxon>Bacteroidota</taxon>
        <taxon>Flavobacteriia</taxon>
        <taxon>Flavobacteriales</taxon>
        <taxon>Flavobacteriaceae</taxon>
        <taxon>Flavobacterium</taxon>
    </lineage>
</organism>
<evidence type="ECO:0000313" key="9">
    <source>
        <dbReference type="EMBL" id="MBE8726473.1"/>
    </source>
</evidence>
<dbReference type="CDD" id="cd02135">
    <property type="entry name" value="YdjA-like"/>
    <property type="match status" value="1"/>
</dbReference>
<dbReference type="EMBL" id="PRDM01000003">
    <property type="protein sequence ID" value="MBE8726473.1"/>
    <property type="molecule type" value="Genomic_DNA"/>
</dbReference>
<dbReference type="Gene3D" id="3.40.109.10">
    <property type="entry name" value="NADH Oxidase"/>
    <property type="match status" value="1"/>
</dbReference>
<evidence type="ECO:0000256" key="5">
    <source>
        <dbReference type="ARBA" id="ARBA00022857"/>
    </source>
</evidence>
<dbReference type="RefSeq" id="WP_194139649.1">
    <property type="nucleotide sequence ID" value="NZ_PRDM01000003.1"/>
</dbReference>
<dbReference type="Pfam" id="PF00881">
    <property type="entry name" value="Nitroreductase"/>
    <property type="match status" value="1"/>
</dbReference>
<reference evidence="9 10" key="1">
    <citation type="submission" date="2018-07" db="EMBL/GenBank/DDBJ databases">
        <title>Genome assembly of strain KB82.</title>
        <authorList>
            <person name="Kukolya J."/>
            <person name="Horvath B."/>
            <person name="Nagy I."/>
            <person name="Toth A."/>
        </authorList>
    </citation>
    <scope>NUCLEOTIDE SEQUENCE [LARGE SCALE GENOMIC DNA]</scope>
    <source>
        <strain evidence="9 10">Kb82</strain>
    </source>
</reference>
<dbReference type="Proteomes" id="UP000640614">
    <property type="component" value="Unassembled WGS sequence"/>
</dbReference>
<sequence length="211" mass="24149">MNNTTIPNKIRTSDFRTEKNSISKIIRKRRSIYADEFIKQNIPDALLNEILTNATYAPTHKMTEPWRFIVLKDTYLEQLGSFLSAYYKDFYFEKFSAEAAAEKYKLLKEYPLNSACVIGVVMVRNLKIDLPEWEEVAAVSSAVQNMALTCTAHNIGSYWSTSAGAIDYVKQFGLAENEKSLGLMYVGYYPEDLEPSKKKRTPASNKVTYFK</sequence>
<feature type="domain" description="Nitroreductase" evidence="8">
    <location>
        <begin position="26"/>
        <end position="188"/>
    </location>
</feature>
<keyword evidence="10" id="KW-1185">Reference proteome</keyword>
<evidence type="ECO:0000256" key="7">
    <source>
        <dbReference type="ARBA" id="ARBA00023027"/>
    </source>
</evidence>
<evidence type="ECO:0000256" key="2">
    <source>
        <dbReference type="ARBA" id="ARBA00007118"/>
    </source>
</evidence>
<evidence type="ECO:0000256" key="1">
    <source>
        <dbReference type="ARBA" id="ARBA00001917"/>
    </source>
</evidence>
<evidence type="ECO:0000313" key="10">
    <source>
        <dbReference type="Proteomes" id="UP000640614"/>
    </source>
</evidence>
<accession>A0ABR9TMA7</accession>
<evidence type="ECO:0000259" key="8">
    <source>
        <dbReference type="Pfam" id="PF00881"/>
    </source>
</evidence>
<dbReference type="PANTHER" id="PTHR43821:SF1">
    <property type="entry name" value="NAD(P)H NITROREDUCTASE YDJA-RELATED"/>
    <property type="match status" value="1"/>
</dbReference>
<dbReference type="InterPro" id="IPR026021">
    <property type="entry name" value="YdjA-like"/>
</dbReference>
<keyword evidence="6" id="KW-0560">Oxidoreductase</keyword>
<evidence type="ECO:0000256" key="6">
    <source>
        <dbReference type="ARBA" id="ARBA00023002"/>
    </source>
</evidence>
<keyword evidence="5" id="KW-0521">NADP</keyword>
<dbReference type="SUPFAM" id="SSF55469">
    <property type="entry name" value="FMN-dependent nitroreductase-like"/>
    <property type="match status" value="1"/>
</dbReference>
<dbReference type="PANTHER" id="PTHR43821">
    <property type="entry name" value="NAD(P)H NITROREDUCTASE YDJA-RELATED"/>
    <property type="match status" value="1"/>
</dbReference>
<dbReference type="InterPro" id="IPR052530">
    <property type="entry name" value="NAD(P)H_nitroreductase"/>
</dbReference>
<evidence type="ECO:0000256" key="4">
    <source>
        <dbReference type="ARBA" id="ARBA00022643"/>
    </source>
</evidence>
<comment type="similarity">
    <text evidence="2">Belongs to the nitroreductase family.</text>
</comment>
<comment type="cofactor">
    <cofactor evidence="1">
        <name>FMN</name>
        <dbReference type="ChEBI" id="CHEBI:58210"/>
    </cofactor>
</comment>
<dbReference type="InterPro" id="IPR029479">
    <property type="entry name" value="Nitroreductase"/>
</dbReference>
<name>A0ABR9TMA7_9FLAO</name>
<keyword evidence="7" id="KW-0520">NAD</keyword>
<proteinExistence type="inferred from homology"/>
<comment type="caution">
    <text evidence="9">The sequence shown here is derived from an EMBL/GenBank/DDBJ whole genome shotgun (WGS) entry which is preliminary data.</text>
</comment>
<evidence type="ECO:0000256" key="3">
    <source>
        <dbReference type="ARBA" id="ARBA00022630"/>
    </source>
</evidence>
<gene>
    <name evidence="9" type="ORF">C4F50_16225</name>
</gene>